<dbReference type="EC" id="2.1.1.33" evidence="2"/>
<accession>A0A9W7T1N7</accession>
<keyword evidence="3" id="KW-0489">Methyltransferase</keyword>
<dbReference type="AlphaFoldDB" id="A0A9W7T1N7"/>
<dbReference type="PANTHER" id="PTHR23417">
    <property type="entry name" value="3-DEOXY-D-MANNO-OCTULOSONIC-ACID TRANSFERASE/TRNA GUANINE-N 7 - -METHYLTRANSFERASE"/>
    <property type="match status" value="1"/>
</dbReference>
<comment type="caution">
    <text evidence="7">The sequence shown here is derived from an EMBL/GenBank/DDBJ whole genome shotgun (WGS) entry which is preliminary data.</text>
</comment>
<dbReference type="PROSITE" id="PS51625">
    <property type="entry name" value="SAM_MT_TRMB"/>
    <property type="match status" value="1"/>
</dbReference>
<evidence type="ECO:0000313" key="7">
    <source>
        <dbReference type="EMBL" id="KAH9845455.1"/>
    </source>
</evidence>
<dbReference type="SUPFAM" id="SSF53335">
    <property type="entry name" value="S-adenosyl-L-methionine-dependent methyltransferases"/>
    <property type="match status" value="1"/>
</dbReference>
<dbReference type="GO" id="GO:0008176">
    <property type="term" value="F:tRNA (guanine(46)-N7)-methyltransferase activity"/>
    <property type="evidence" value="ECO:0007669"/>
    <property type="project" value="UniProtKB-EC"/>
</dbReference>
<dbReference type="Pfam" id="PF02390">
    <property type="entry name" value="Methyltransf_4"/>
    <property type="match status" value="1"/>
</dbReference>
<keyword evidence="5" id="KW-0949">S-adenosyl-L-methionine</keyword>
<reference evidence="7 8" key="1">
    <citation type="journal article" date="2018" name="IMA Fungus">
        <title>IMA Genome-F 10: Nine draft genome sequences of Claviceps purpurea s.lat., including C. arundinis, C. humidiphila, and C. cf. spartinae, pseudomolecules for the pitch canker pathogen Fusarium circinatum, draft genome of Davidsoniella eucalypti, Grosmannia galeiformis, Quambalaria eucalypti, and Teratosphaeria destructans.</title>
        <authorList>
            <person name="Wingfield B.D."/>
            <person name="Liu M."/>
            <person name="Nguyen H.D."/>
            <person name="Lane F.A."/>
            <person name="Morgan S.W."/>
            <person name="De Vos L."/>
            <person name="Wilken P.M."/>
            <person name="Duong T.A."/>
            <person name="Aylward J."/>
            <person name="Coetzee M.P."/>
            <person name="Dadej K."/>
            <person name="De Beer Z.W."/>
            <person name="Findlay W."/>
            <person name="Havenga M."/>
            <person name="Kolarik M."/>
            <person name="Menzies J.G."/>
            <person name="Naidoo K."/>
            <person name="Pochopski O."/>
            <person name="Shoukouhi P."/>
            <person name="Santana Q.C."/>
            <person name="Seifert K.A."/>
            <person name="Soal N."/>
            <person name="Steenkamp E.T."/>
            <person name="Tatham C.T."/>
            <person name="van der Nest M.A."/>
            <person name="Wingfield M.J."/>
        </authorList>
    </citation>
    <scope>NUCLEOTIDE SEQUENCE [LARGE SCALE GENOMIC DNA]</scope>
    <source>
        <strain evidence="7">CMW44962</strain>
    </source>
</reference>
<evidence type="ECO:0000256" key="6">
    <source>
        <dbReference type="ARBA" id="ARBA00022694"/>
    </source>
</evidence>
<evidence type="ECO:0000256" key="1">
    <source>
        <dbReference type="ARBA" id="ARBA00000142"/>
    </source>
</evidence>
<dbReference type="Gene3D" id="3.40.50.150">
    <property type="entry name" value="Vaccinia Virus protein VP39"/>
    <property type="match status" value="1"/>
</dbReference>
<dbReference type="GO" id="GO:0043527">
    <property type="term" value="C:tRNA methyltransferase complex"/>
    <property type="evidence" value="ECO:0007669"/>
    <property type="project" value="TreeGrafter"/>
</dbReference>
<evidence type="ECO:0000256" key="2">
    <source>
        <dbReference type="ARBA" id="ARBA00011977"/>
    </source>
</evidence>
<name>A0A9W7T1N7_9PEZI</name>
<dbReference type="EMBL" id="RIBY02000058">
    <property type="protein sequence ID" value="KAH9845455.1"/>
    <property type="molecule type" value="Genomic_DNA"/>
</dbReference>
<organism evidence="7 8">
    <name type="scientific">Teratosphaeria destructans</name>
    <dbReference type="NCBI Taxonomy" id="418781"/>
    <lineage>
        <taxon>Eukaryota</taxon>
        <taxon>Fungi</taxon>
        <taxon>Dikarya</taxon>
        <taxon>Ascomycota</taxon>
        <taxon>Pezizomycotina</taxon>
        <taxon>Dothideomycetes</taxon>
        <taxon>Dothideomycetidae</taxon>
        <taxon>Mycosphaerellales</taxon>
        <taxon>Teratosphaeriaceae</taxon>
        <taxon>Teratosphaeria</taxon>
    </lineage>
</organism>
<keyword evidence="4" id="KW-0808">Transferase</keyword>
<keyword evidence="6" id="KW-0819">tRNA processing</keyword>
<dbReference type="InterPro" id="IPR029063">
    <property type="entry name" value="SAM-dependent_MTases_sf"/>
</dbReference>
<gene>
    <name evidence="7" type="ORF">Tdes44962_MAKER06580</name>
</gene>
<evidence type="ECO:0000256" key="3">
    <source>
        <dbReference type="ARBA" id="ARBA00022603"/>
    </source>
</evidence>
<dbReference type="PANTHER" id="PTHR23417:SF16">
    <property type="entry name" value="TRNA (GUANINE-N(7)-)-METHYLTRANSFERASE"/>
    <property type="match status" value="1"/>
</dbReference>
<evidence type="ECO:0000256" key="5">
    <source>
        <dbReference type="ARBA" id="ARBA00022691"/>
    </source>
</evidence>
<sequence length="128" mass="14459">MKFLPNFFRKAQLQKIFLCFPDPHFKARKHKARIVSPTLCAEYAFVLRVGGKVYVVTDVEDLFGWMVRCFGGCAGFERVGEGEVEGDEGVAVMRGETEEGRKVERNGGGKFVAVFRRVEDPGWVDFFG</sequence>
<keyword evidence="8" id="KW-1185">Reference proteome</keyword>
<reference evidence="7 8" key="2">
    <citation type="journal article" date="2021" name="Curr. Genet.">
        <title>Genetic response to nitrogen starvation in the aggressive Eucalyptus foliar pathogen Teratosphaeria destructans.</title>
        <authorList>
            <person name="Havenga M."/>
            <person name="Wingfield B.D."/>
            <person name="Wingfield M.J."/>
            <person name="Dreyer L.L."/>
            <person name="Roets F."/>
            <person name="Aylward J."/>
        </authorList>
    </citation>
    <scope>NUCLEOTIDE SEQUENCE [LARGE SCALE GENOMIC DNA]</scope>
    <source>
        <strain evidence="7">CMW44962</strain>
    </source>
</reference>
<dbReference type="InterPro" id="IPR003358">
    <property type="entry name" value="tRNA_(Gua-N-7)_MeTrfase_Trmb"/>
</dbReference>
<protein>
    <recommendedName>
        <fullName evidence="2">tRNA (guanine(46)-N(7))-methyltransferase</fullName>
        <ecNumber evidence="2">2.1.1.33</ecNumber>
    </recommendedName>
</protein>
<dbReference type="OrthoDB" id="47276at2759"/>
<proteinExistence type="predicted"/>
<dbReference type="Proteomes" id="UP001138500">
    <property type="component" value="Unassembled WGS sequence"/>
</dbReference>
<evidence type="ECO:0000313" key="8">
    <source>
        <dbReference type="Proteomes" id="UP001138500"/>
    </source>
</evidence>
<evidence type="ECO:0000256" key="4">
    <source>
        <dbReference type="ARBA" id="ARBA00022679"/>
    </source>
</evidence>
<comment type="catalytic activity">
    <reaction evidence="1">
        <text>guanosine(46) in tRNA + S-adenosyl-L-methionine = N(7)-methylguanosine(46) in tRNA + S-adenosyl-L-homocysteine</text>
        <dbReference type="Rhea" id="RHEA:42708"/>
        <dbReference type="Rhea" id="RHEA-COMP:10188"/>
        <dbReference type="Rhea" id="RHEA-COMP:10189"/>
        <dbReference type="ChEBI" id="CHEBI:57856"/>
        <dbReference type="ChEBI" id="CHEBI:59789"/>
        <dbReference type="ChEBI" id="CHEBI:74269"/>
        <dbReference type="ChEBI" id="CHEBI:74480"/>
        <dbReference type="EC" id="2.1.1.33"/>
    </reaction>
</comment>